<reference evidence="1 2" key="1">
    <citation type="journal article" date="2022" name="Front. Cell. Infect. Microbiol.">
        <title>The Genomes of Two Strains of Taenia crassiceps the Animal Model for the Study of Human Cysticercosis.</title>
        <authorList>
            <person name="Bobes R.J."/>
            <person name="Estrada K."/>
            <person name="Rios-Valencia D.G."/>
            <person name="Calderon-Gallegos A."/>
            <person name="de la Torre P."/>
            <person name="Carrero J.C."/>
            <person name="Sanchez-Flores A."/>
            <person name="Laclette J.P."/>
        </authorList>
    </citation>
    <scope>NUCLEOTIDE SEQUENCE [LARGE SCALE GENOMIC DNA]</scope>
    <source>
        <strain evidence="1">WFUcys</strain>
    </source>
</reference>
<name>A0ABR4QC74_9CEST</name>
<keyword evidence="2" id="KW-1185">Reference proteome</keyword>
<organism evidence="1 2">
    <name type="scientific">Taenia crassiceps</name>
    <dbReference type="NCBI Taxonomy" id="6207"/>
    <lineage>
        <taxon>Eukaryota</taxon>
        <taxon>Metazoa</taxon>
        <taxon>Spiralia</taxon>
        <taxon>Lophotrochozoa</taxon>
        <taxon>Platyhelminthes</taxon>
        <taxon>Cestoda</taxon>
        <taxon>Eucestoda</taxon>
        <taxon>Cyclophyllidea</taxon>
        <taxon>Taeniidae</taxon>
        <taxon>Taenia</taxon>
    </lineage>
</organism>
<evidence type="ECO:0000313" key="1">
    <source>
        <dbReference type="EMBL" id="KAL5107247.1"/>
    </source>
</evidence>
<dbReference type="EMBL" id="JAKROA010000004">
    <property type="protein sequence ID" value="KAL5107247.1"/>
    <property type="molecule type" value="Genomic_DNA"/>
</dbReference>
<gene>
    <name evidence="1" type="ORF">TcWFU_000461</name>
</gene>
<accession>A0ABR4QC74</accession>
<evidence type="ECO:0000313" key="2">
    <source>
        <dbReference type="Proteomes" id="UP001651158"/>
    </source>
</evidence>
<sequence length="102" mass="11278">MRDVELATSWRLSGDTNPRVWPQNAVCSCKSPSEFKLKQQEGHPPTTAPLSVSLTKQRRDTFDCERVHVHATAAAAAAAAVEWIEEMQCQDWAVSLALKVGE</sequence>
<proteinExistence type="predicted"/>
<protein>
    <submittedName>
        <fullName evidence="1">Uncharacterized protein</fullName>
    </submittedName>
</protein>
<comment type="caution">
    <text evidence="1">The sequence shown here is derived from an EMBL/GenBank/DDBJ whole genome shotgun (WGS) entry which is preliminary data.</text>
</comment>
<dbReference type="Proteomes" id="UP001651158">
    <property type="component" value="Unassembled WGS sequence"/>
</dbReference>